<evidence type="ECO:0000259" key="1">
    <source>
        <dbReference type="Pfam" id="PF00155"/>
    </source>
</evidence>
<comment type="caution">
    <text evidence="2">The sequence shown here is derived from an EMBL/GenBank/DDBJ whole genome shotgun (WGS) entry which is preliminary data.</text>
</comment>
<dbReference type="GO" id="GO:0008483">
    <property type="term" value="F:transaminase activity"/>
    <property type="evidence" value="ECO:0007669"/>
    <property type="project" value="UniProtKB-KW"/>
</dbReference>
<gene>
    <name evidence="2" type="ORF">CUJ86_06965</name>
</gene>
<dbReference type="SUPFAM" id="SSF53383">
    <property type="entry name" value="PLP-dependent transferases"/>
    <property type="match status" value="1"/>
</dbReference>
<evidence type="ECO:0000313" key="2">
    <source>
        <dbReference type="EMBL" id="TAJ43802.1"/>
    </source>
</evidence>
<dbReference type="Gene3D" id="3.90.1150.10">
    <property type="entry name" value="Aspartate Aminotransferase, domain 1"/>
    <property type="match status" value="1"/>
</dbReference>
<reference evidence="2 3" key="1">
    <citation type="submission" date="2017-11" db="EMBL/GenBank/DDBJ databases">
        <title>Isolation and Characterization of Methanofollis Species from Methane Seep Offshore SW Taiwan.</title>
        <authorList>
            <person name="Teng N.-H."/>
            <person name="Lai M.-C."/>
            <person name="Chen S.-C."/>
        </authorList>
    </citation>
    <scope>NUCLEOTIDE SEQUENCE [LARGE SCALE GENOMIC DNA]</scope>
    <source>
        <strain evidence="2 3">FWC-SCC2</strain>
    </source>
</reference>
<dbReference type="InterPro" id="IPR004839">
    <property type="entry name" value="Aminotransferase_I/II_large"/>
</dbReference>
<dbReference type="AlphaFoldDB" id="A0A483CME9"/>
<dbReference type="RefSeq" id="WP_130646856.1">
    <property type="nucleotide sequence ID" value="NZ_PGCL01000003.1"/>
</dbReference>
<proteinExistence type="predicted"/>
<protein>
    <submittedName>
        <fullName evidence="2">Aminotransferase</fullName>
    </submittedName>
</protein>
<evidence type="ECO:0000313" key="3">
    <source>
        <dbReference type="Proteomes" id="UP000292580"/>
    </source>
</evidence>
<dbReference type="GO" id="GO:0030170">
    <property type="term" value="F:pyridoxal phosphate binding"/>
    <property type="evidence" value="ECO:0007669"/>
    <property type="project" value="InterPro"/>
</dbReference>
<name>A0A483CME9_9EURY</name>
<organism evidence="2 3">
    <name type="scientific">Methanofollis fontis</name>
    <dbReference type="NCBI Taxonomy" id="2052832"/>
    <lineage>
        <taxon>Archaea</taxon>
        <taxon>Methanobacteriati</taxon>
        <taxon>Methanobacteriota</taxon>
        <taxon>Stenosarchaea group</taxon>
        <taxon>Methanomicrobia</taxon>
        <taxon>Methanomicrobiales</taxon>
        <taxon>Methanomicrobiaceae</taxon>
        <taxon>Methanofollis</taxon>
    </lineage>
</organism>
<dbReference type="InterPro" id="IPR015422">
    <property type="entry name" value="PyrdxlP-dep_Trfase_small"/>
</dbReference>
<dbReference type="CDD" id="cd00609">
    <property type="entry name" value="AAT_like"/>
    <property type="match status" value="1"/>
</dbReference>
<accession>A0A483CME9</accession>
<dbReference type="Proteomes" id="UP000292580">
    <property type="component" value="Unassembled WGS sequence"/>
</dbReference>
<keyword evidence="2" id="KW-0032">Aminotransferase</keyword>
<dbReference type="InterPro" id="IPR015424">
    <property type="entry name" value="PyrdxlP-dep_Trfase"/>
</dbReference>
<keyword evidence="3" id="KW-1185">Reference proteome</keyword>
<sequence length="370" mass="40657">MDLPPFRLERYLAEYEFRAPHLLCTSDCQSISVGDLLAHEEGAGERFMNHGLGYTESRGAPDLREEIAGLYDAVPTSGILVSAGAEEAIFLFMNALLEPGDEVIVQMPAYQSLHEIARGAGCRVVPWPLADATGWRPDIERLKERVTDRTRAIVINTPHNPTGCHMTREEYLAVRDIAAERDIHIFSDEVYRFLEYDPAGRLPPMADIYEKGVSVGVMSKAFGLAGLRIGWTAAQDTALLDRMAALKDYTTICCSAPSEFLSAVALRHREEIVGKNLAIIGDNLALLDRFFAGHADLFSWVRPTAGAIAFPRLLSGGAEGFCRTVVEESGVLLLPSSVYDFGDSHFRIGFARSDMGPALAAFSAYLEQIR</sequence>
<dbReference type="PANTHER" id="PTHR43510:SF1">
    <property type="entry name" value="AMINOTRANSFERASE FUNCTION, HYPOTHETICAL (EUROFUNG)"/>
    <property type="match status" value="1"/>
</dbReference>
<dbReference type="EMBL" id="PGCL01000003">
    <property type="protein sequence ID" value="TAJ43802.1"/>
    <property type="molecule type" value="Genomic_DNA"/>
</dbReference>
<dbReference type="OrthoDB" id="33635at2157"/>
<dbReference type="InterPro" id="IPR015421">
    <property type="entry name" value="PyrdxlP-dep_Trfase_major"/>
</dbReference>
<dbReference type="PANTHER" id="PTHR43510">
    <property type="entry name" value="AMINOTRANSFERASE FUNCTION, HYPOTHETICAL (EUROFUNG)"/>
    <property type="match status" value="1"/>
</dbReference>
<dbReference type="Gene3D" id="3.40.640.10">
    <property type="entry name" value="Type I PLP-dependent aspartate aminotransferase-like (Major domain)"/>
    <property type="match status" value="1"/>
</dbReference>
<keyword evidence="2" id="KW-0808">Transferase</keyword>
<dbReference type="Pfam" id="PF00155">
    <property type="entry name" value="Aminotran_1_2"/>
    <property type="match status" value="1"/>
</dbReference>
<feature type="domain" description="Aminotransferase class I/classII large" evidence="1">
    <location>
        <begin position="52"/>
        <end position="352"/>
    </location>
</feature>